<dbReference type="InterPro" id="IPR039142">
    <property type="entry name" value="NRF1/Ewg"/>
</dbReference>
<keyword evidence="5" id="KW-0804">Transcription</keyword>
<dbReference type="EnsemblMetazoa" id="AMEM012923-RA">
    <property type="protein sequence ID" value="AMEM012923-PA"/>
    <property type="gene ID" value="AMEM012923"/>
</dbReference>
<dbReference type="Proteomes" id="UP000075903">
    <property type="component" value="Unassembled WGS sequence"/>
</dbReference>
<evidence type="ECO:0000256" key="7">
    <source>
        <dbReference type="SAM" id="MobiDB-lite"/>
    </source>
</evidence>
<feature type="region of interest" description="Disordered" evidence="7">
    <location>
        <begin position="792"/>
        <end position="815"/>
    </location>
</feature>
<dbReference type="AlphaFoldDB" id="A0A182VD41"/>
<evidence type="ECO:0000313" key="9">
    <source>
        <dbReference type="EnsemblMetazoa" id="AMEM012923-PA"/>
    </source>
</evidence>
<dbReference type="Pfam" id="PF10491">
    <property type="entry name" value="Nrf1_DNA-bind"/>
    <property type="match status" value="1"/>
</dbReference>
<dbReference type="VEuPathDB" id="VectorBase:AMEM21_005784"/>
<organism evidence="9 10">
    <name type="scientific">Anopheles merus</name>
    <name type="common">Mosquito</name>
    <dbReference type="NCBI Taxonomy" id="30066"/>
    <lineage>
        <taxon>Eukaryota</taxon>
        <taxon>Metazoa</taxon>
        <taxon>Ecdysozoa</taxon>
        <taxon>Arthropoda</taxon>
        <taxon>Hexapoda</taxon>
        <taxon>Insecta</taxon>
        <taxon>Pterygota</taxon>
        <taxon>Neoptera</taxon>
        <taxon>Endopterygota</taxon>
        <taxon>Diptera</taxon>
        <taxon>Nematocera</taxon>
        <taxon>Culicoidea</taxon>
        <taxon>Culicidae</taxon>
        <taxon>Anophelinae</taxon>
        <taxon>Anopheles</taxon>
    </lineage>
</organism>
<keyword evidence="3" id="KW-0805">Transcription regulation</keyword>
<name>A0A182VD41_ANOME</name>
<dbReference type="RefSeq" id="XP_041763514.1">
    <property type="nucleotide sequence ID" value="XM_041907580.1"/>
</dbReference>
<dbReference type="RefSeq" id="XP_041763512.1">
    <property type="nucleotide sequence ID" value="XM_041907578.1"/>
</dbReference>
<feature type="region of interest" description="Disordered" evidence="7">
    <location>
        <begin position="275"/>
        <end position="313"/>
    </location>
</feature>
<dbReference type="GO" id="GO:0006357">
    <property type="term" value="P:regulation of transcription by RNA polymerase II"/>
    <property type="evidence" value="ECO:0007669"/>
    <property type="project" value="InterPro"/>
</dbReference>
<feature type="compositionally biased region" description="Polar residues" evidence="7">
    <location>
        <begin position="276"/>
        <end position="293"/>
    </location>
</feature>
<protein>
    <recommendedName>
        <fullName evidence="8">Nuclear respiratory factor 1 NLS/DNA-binding dimerisation domain-containing protein</fullName>
    </recommendedName>
</protein>
<accession>A0A182VD41</accession>
<dbReference type="RefSeq" id="XP_041763511.1">
    <property type="nucleotide sequence ID" value="XM_041907577.1"/>
</dbReference>
<keyword evidence="4" id="KW-0238">DNA-binding</keyword>
<keyword evidence="10" id="KW-1185">Reference proteome</keyword>
<dbReference type="RefSeq" id="XP_041763513.1">
    <property type="nucleotide sequence ID" value="XM_041907579.1"/>
</dbReference>
<evidence type="ECO:0000256" key="2">
    <source>
        <dbReference type="ARBA" id="ARBA00005713"/>
    </source>
</evidence>
<evidence type="ECO:0000313" key="10">
    <source>
        <dbReference type="Proteomes" id="UP000075903"/>
    </source>
</evidence>
<dbReference type="GO" id="GO:0005634">
    <property type="term" value="C:nucleus"/>
    <property type="evidence" value="ECO:0007669"/>
    <property type="project" value="UniProtKB-SubCell"/>
</dbReference>
<dbReference type="PANTHER" id="PTHR20338">
    <property type="entry name" value="NUCLEAR RESPIRATORY FACTOR 1"/>
    <property type="match status" value="1"/>
</dbReference>
<feature type="compositionally biased region" description="Polar residues" evidence="7">
    <location>
        <begin position="563"/>
        <end position="577"/>
    </location>
</feature>
<evidence type="ECO:0000259" key="8">
    <source>
        <dbReference type="Pfam" id="PF10491"/>
    </source>
</evidence>
<evidence type="ECO:0000256" key="4">
    <source>
        <dbReference type="ARBA" id="ARBA00023125"/>
    </source>
</evidence>
<evidence type="ECO:0000256" key="3">
    <source>
        <dbReference type="ARBA" id="ARBA00023015"/>
    </source>
</evidence>
<feature type="compositionally biased region" description="Acidic residues" evidence="7">
    <location>
        <begin position="547"/>
        <end position="558"/>
    </location>
</feature>
<keyword evidence="6" id="KW-0539">Nucleus</keyword>
<feature type="region of interest" description="Disordered" evidence="7">
    <location>
        <begin position="545"/>
        <end position="579"/>
    </location>
</feature>
<dbReference type="GO" id="GO:0003677">
    <property type="term" value="F:DNA binding"/>
    <property type="evidence" value="ECO:0007669"/>
    <property type="project" value="UniProtKB-KW"/>
</dbReference>
<dbReference type="InterPro" id="IPR019525">
    <property type="entry name" value="Nrf1_NLS/DNA-bd_dimer"/>
</dbReference>
<comment type="similarity">
    <text evidence="2">Belongs to the NRF1/Ewg family.</text>
</comment>
<dbReference type="KEGG" id="amer:121589022"/>
<sequence>MPQTADEVEEDGSKNMVSNLPLLFADGYPSSLQKITEPQLERFIPFMVQCSLGYVHIHSMTEFNKPEWWPTDLEFTKPFRRPKSFTGNWLQKMREIVVVCYTFHHSVYLLRYCSDLAKYQPTALRFINNYNSTTSLFERATNKLLVTFRNENMLYDQEQKINSRKCLLPKQSNSQSSLATQEEMVISESFDIYLCDNCDAELYSYGALVEHEKTCNSEQSNPELEYTSDDDDVIFCGEVCGDQQLPLDEEARAQAEQQKMVCFLSQNFMLRCTKPTDPSSGSSLVPVPKSNSTETEDSGTVAPGANHRRVPRRTRQVVTLAKCAQIPLSSPLGLFMVKTSKTITTTDYLSERFDRMERFCLAPSLPPGAGFLMRKRLLKGGSSEELAAHDRRLPKWLFAKPKTGGGPNGCTVTFKRAADDSSERSIRHYKHPRRQLSRKHWEENFLFYNKLLLERCRPFVVALIRLTPAEVQEIAMLPGIERQIREAELAASLERQRRKELAEIADSAMVIDSIDLCSSDEEHTQEDDDAQELFASGMVPEVHMREDDEEDQQADQQEEDRNAMQQEQNTRTNNQPVAQDEIETIVLEMDDSMGSDTNELANASFYENRSSQQKGALPVDVHSPTVPSIAKKSIMGTMLSESTYRLNQSLPAAHTNGRHLEELAAPLYLYGNCSQTAAVNMADETPPLANGNRFGTARKGSSLPSKENVMNGFGGTGGSPTNGESAAVPVHHQATAQARTLLLAAPITNGHPLFGTIPVSFGSGASLHPRTSASVVQSITTTSCVNQTVHGHASLNHSNGPTSATVTGTAAANLQ</sequence>
<evidence type="ECO:0000256" key="5">
    <source>
        <dbReference type="ARBA" id="ARBA00023163"/>
    </source>
</evidence>
<feature type="domain" description="Nuclear respiratory factor 1 NLS/DNA-binding dimerisation" evidence="8">
    <location>
        <begin position="13"/>
        <end position="111"/>
    </location>
</feature>
<dbReference type="CTD" id="34362"/>
<dbReference type="VEuPathDB" id="VectorBase:AMEM012923"/>
<comment type="subcellular location">
    <subcellularLocation>
        <location evidence="1">Nucleus</location>
    </subcellularLocation>
</comment>
<proteinExistence type="inferred from homology"/>
<evidence type="ECO:0000256" key="6">
    <source>
        <dbReference type="ARBA" id="ARBA00023242"/>
    </source>
</evidence>
<dbReference type="GeneID" id="121589022"/>
<dbReference type="GO" id="GO:0003700">
    <property type="term" value="F:DNA-binding transcription factor activity"/>
    <property type="evidence" value="ECO:0007669"/>
    <property type="project" value="InterPro"/>
</dbReference>
<reference evidence="9" key="1">
    <citation type="submission" date="2020-05" db="UniProtKB">
        <authorList>
            <consortium name="EnsemblMetazoa"/>
        </authorList>
    </citation>
    <scope>IDENTIFICATION</scope>
    <source>
        <strain evidence="9">MAF</strain>
    </source>
</reference>
<evidence type="ECO:0000256" key="1">
    <source>
        <dbReference type="ARBA" id="ARBA00004123"/>
    </source>
</evidence>